<accession>A0AAD1M3X3</accession>
<gene>
    <name evidence="2" type="ORF">MMOR_05030</name>
</gene>
<dbReference type="EMBL" id="AP022560">
    <property type="protein sequence ID" value="BBW99566.1"/>
    <property type="molecule type" value="Genomic_DNA"/>
</dbReference>
<dbReference type="KEGG" id="mmor:MMOR_05030"/>
<dbReference type="InterPro" id="IPR016162">
    <property type="entry name" value="Ald_DH_N"/>
</dbReference>
<evidence type="ECO:0000313" key="2">
    <source>
        <dbReference type="EMBL" id="BBW99566.1"/>
    </source>
</evidence>
<dbReference type="SUPFAM" id="SSF53720">
    <property type="entry name" value="ALDH-like"/>
    <property type="match status" value="1"/>
</dbReference>
<evidence type="ECO:0008006" key="4">
    <source>
        <dbReference type="Google" id="ProtNLM"/>
    </source>
</evidence>
<reference evidence="2 3" key="1">
    <citation type="journal article" date="2019" name="Emerg. Microbes Infect.">
        <title>Comprehensive subspecies identification of 175 nontuberculous mycobacteria species based on 7547 genomic profiles.</title>
        <authorList>
            <person name="Matsumoto Y."/>
            <person name="Kinjo T."/>
            <person name="Motooka D."/>
            <person name="Nabeya D."/>
            <person name="Jung N."/>
            <person name="Uechi K."/>
            <person name="Horii T."/>
            <person name="Iida T."/>
            <person name="Fujita J."/>
            <person name="Nakamura S."/>
        </authorList>
    </citation>
    <scope>NUCLEOTIDE SEQUENCE [LARGE SCALE GENOMIC DNA]</scope>
    <source>
        <strain evidence="2 3">JCM 6375</strain>
    </source>
</reference>
<evidence type="ECO:0000313" key="3">
    <source>
        <dbReference type="Proteomes" id="UP000466681"/>
    </source>
</evidence>
<keyword evidence="1" id="KW-0560">Oxidoreductase</keyword>
<dbReference type="Gene3D" id="3.40.605.10">
    <property type="entry name" value="Aldehyde Dehydrogenase, Chain A, domain 1"/>
    <property type="match status" value="1"/>
</dbReference>
<sequence>MDAAIVAARRAFDGTARPNSTVAQDEIFGPVIVMRPHVYYGIDASVGGYKQSGIAREIGVAGFEEYLQIKSIAIGAS</sequence>
<keyword evidence="3" id="KW-1185">Reference proteome</keyword>
<organism evidence="2 3">
    <name type="scientific">Mycolicibacterium moriokaense</name>
    <dbReference type="NCBI Taxonomy" id="39691"/>
    <lineage>
        <taxon>Bacteria</taxon>
        <taxon>Bacillati</taxon>
        <taxon>Actinomycetota</taxon>
        <taxon>Actinomycetes</taxon>
        <taxon>Mycobacteriales</taxon>
        <taxon>Mycobacteriaceae</taxon>
        <taxon>Mycolicibacterium</taxon>
    </lineage>
</organism>
<dbReference type="InterPro" id="IPR016161">
    <property type="entry name" value="Ald_DH/histidinol_DH"/>
</dbReference>
<dbReference type="Proteomes" id="UP000466681">
    <property type="component" value="Chromosome"/>
</dbReference>
<protein>
    <recommendedName>
        <fullName evidence="4">Aldehyde dehydrogenase family protein</fullName>
    </recommendedName>
</protein>
<evidence type="ECO:0000256" key="1">
    <source>
        <dbReference type="ARBA" id="ARBA00023002"/>
    </source>
</evidence>
<proteinExistence type="predicted"/>
<dbReference type="GO" id="GO:0016491">
    <property type="term" value="F:oxidoreductase activity"/>
    <property type="evidence" value="ECO:0007669"/>
    <property type="project" value="UniProtKB-KW"/>
</dbReference>
<name>A0AAD1M3X3_9MYCO</name>
<dbReference type="AlphaFoldDB" id="A0AAD1M3X3"/>